<sequence length="115" mass="13143">MENTTAIRKAEIKIKMTEFEFPPMQDVVLIGNRAPIGAEAAKRMIDVLAPDQYEVIRLDHFMFEALVIRKSLLQLIPREKLISIILDEGSLVANEDNMVKAQVNIHVEINRMIDL</sequence>
<evidence type="ECO:0000313" key="1">
    <source>
        <dbReference type="EMBL" id="QNB48162.1"/>
    </source>
</evidence>
<protein>
    <submittedName>
        <fullName evidence="1">Uncharacterized protein</fullName>
    </submittedName>
</protein>
<dbReference type="OrthoDB" id="678645at2"/>
<accession>A0A7G6E7V8</accession>
<name>A0A7G6E7V8_THEFR</name>
<gene>
    <name evidence="1" type="ORF">BR63_18945</name>
</gene>
<reference evidence="1 2" key="1">
    <citation type="journal article" date="2019" name="Front. Microbiol.">
        <title>Thermoanaerosceptrum fracticalcis gen. nov. sp. nov., a Novel Fumarate-Fermenting Microorganism From a Deep Fractured Carbonate Aquifer of the US Great Basin.</title>
        <authorList>
            <person name="Hamilton-Brehm S.D."/>
            <person name="Stewart L.E."/>
            <person name="Zavarin M."/>
            <person name="Caldwell M."/>
            <person name="Lawson P.A."/>
            <person name="Onstott T.C."/>
            <person name="Grzymski J."/>
            <person name="Neveux I."/>
            <person name="Lollar B.S."/>
            <person name="Russell C.E."/>
            <person name="Moser D.P."/>
        </authorList>
    </citation>
    <scope>NUCLEOTIDE SEQUENCE [LARGE SCALE GENOMIC DNA]</scope>
    <source>
        <strain evidence="1 2">DRI-13</strain>
    </source>
</reference>
<dbReference type="KEGG" id="tfr:BR63_18945"/>
<organism evidence="1 2">
    <name type="scientific">Thermanaerosceptrum fracticalcis</name>
    <dbReference type="NCBI Taxonomy" id="1712410"/>
    <lineage>
        <taxon>Bacteria</taxon>
        <taxon>Bacillati</taxon>
        <taxon>Bacillota</taxon>
        <taxon>Clostridia</taxon>
        <taxon>Eubacteriales</taxon>
        <taxon>Peptococcaceae</taxon>
        <taxon>Thermanaerosceptrum</taxon>
    </lineage>
</organism>
<proteinExistence type="predicted"/>
<evidence type="ECO:0000313" key="2">
    <source>
        <dbReference type="Proteomes" id="UP000515847"/>
    </source>
</evidence>
<dbReference type="AlphaFoldDB" id="A0A7G6E7V8"/>
<dbReference type="RefSeq" id="WP_034420841.1">
    <property type="nucleotide sequence ID" value="NZ_CP045798.1"/>
</dbReference>
<keyword evidence="2" id="KW-1185">Reference proteome</keyword>
<dbReference type="EMBL" id="CP045798">
    <property type="protein sequence ID" value="QNB48162.1"/>
    <property type="molecule type" value="Genomic_DNA"/>
</dbReference>
<dbReference type="Proteomes" id="UP000515847">
    <property type="component" value="Chromosome"/>
</dbReference>